<dbReference type="PANTHER" id="PTHR46015">
    <property type="entry name" value="ZGC:172121"/>
    <property type="match status" value="1"/>
</dbReference>
<organism evidence="8 9">
    <name type="scientific">Pseudolycoriella hygida</name>
    <dbReference type="NCBI Taxonomy" id="35572"/>
    <lineage>
        <taxon>Eukaryota</taxon>
        <taxon>Metazoa</taxon>
        <taxon>Ecdysozoa</taxon>
        <taxon>Arthropoda</taxon>
        <taxon>Hexapoda</taxon>
        <taxon>Insecta</taxon>
        <taxon>Pterygota</taxon>
        <taxon>Neoptera</taxon>
        <taxon>Endopterygota</taxon>
        <taxon>Diptera</taxon>
        <taxon>Nematocera</taxon>
        <taxon>Sciaroidea</taxon>
        <taxon>Sciaridae</taxon>
        <taxon>Pseudolycoriella</taxon>
    </lineage>
</organism>
<dbReference type="NCBIfam" id="NF007020">
    <property type="entry name" value="PRK09485.1"/>
    <property type="match status" value="1"/>
</dbReference>
<evidence type="ECO:0000256" key="2">
    <source>
        <dbReference type="ARBA" id="ARBA00022679"/>
    </source>
</evidence>
<dbReference type="GO" id="GO:0032259">
    <property type="term" value="P:methylation"/>
    <property type="evidence" value="ECO:0007669"/>
    <property type="project" value="UniProtKB-KW"/>
</dbReference>
<keyword evidence="3 6" id="KW-0479">Metal-binding</keyword>
<dbReference type="EMBL" id="WJQU01000001">
    <property type="protein sequence ID" value="KAJ6646407.1"/>
    <property type="molecule type" value="Genomic_DNA"/>
</dbReference>
<name>A0A9Q0NAK6_9DIPT</name>
<dbReference type="Gene3D" id="3.20.20.330">
    <property type="entry name" value="Homocysteine-binding-like domain"/>
    <property type="match status" value="1"/>
</dbReference>
<protein>
    <submittedName>
        <fullName evidence="8">Homocysteine S-methyltransferase 3</fullName>
    </submittedName>
</protein>
<proteinExistence type="predicted"/>
<dbReference type="InterPro" id="IPR051486">
    <property type="entry name" value="Hcy_S-methyltransferase"/>
</dbReference>
<keyword evidence="1 6" id="KW-0489">Methyltransferase</keyword>
<gene>
    <name evidence="8" type="primary">HMT3</name>
    <name evidence="8" type="ORF">Bhyg_01618</name>
</gene>
<evidence type="ECO:0000259" key="7">
    <source>
        <dbReference type="PROSITE" id="PS50970"/>
    </source>
</evidence>
<dbReference type="InterPro" id="IPR003726">
    <property type="entry name" value="HCY_dom"/>
</dbReference>
<dbReference type="GO" id="GO:0008898">
    <property type="term" value="F:S-adenosylmethionine-homocysteine S-methyltransferase activity"/>
    <property type="evidence" value="ECO:0007669"/>
    <property type="project" value="TreeGrafter"/>
</dbReference>
<dbReference type="FunFam" id="3.20.20.330:FF:000002">
    <property type="entry name" value="Homocysteine S-methyltransferase"/>
    <property type="match status" value="1"/>
</dbReference>
<dbReference type="Pfam" id="PF02574">
    <property type="entry name" value="S-methyl_trans"/>
    <property type="match status" value="1"/>
</dbReference>
<reference evidence="8" key="1">
    <citation type="submission" date="2022-07" db="EMBL/GenBank/DDBJ databases">
        <authorList>
            <person name="Trinca V."/>
            <person name="Uliana J.V.C."/>
            <person name="Torres T.T."/>
            <person name="Ward R.J."/>
            <person name="Monesi N."/>
        </authorList>
    </citation>
    <scope>NUCLEOTIDE SEQUENCE</scope>
    <source>
        <strain evidence="8">HSMRA1968</strain>
        <tissue evidence="8">Whole embryos</tissue>
    </source>
</reference>
<feature type="binding site" evidence="6">
    <location>
        <position position="308"/>
    </location>
    <ligand>
        <name>Zn(2+)</name>
        <dbReference type="ChEBI" id="CHEBI:29105"/>
    </ligand>
</feature>
<dbReference type="PROSITE" id="PS50970">
    <property type="entry name" value="HCY"/>
    <property type="match status" value="1"/>
</dbReference>
<dbReference type="GO" id="GO:0009086">
    <property type="term" value="P:methionine biosynthetic process"/>
    <property type="evidence" value="ECO:0007669"/>
    <property type="project" value="InterPro"/>
</dbReference>
<dbReference type="PIRSF" id="PIRSF037505">
    <property type="entry name" value="Betaine_HMT"/>
    <property type="match status" value="1"/>
</dbReference>
<feature type="domain" description="Hcy-binding" evidence="7">
    <location>
        <begin position="4"/>
        <end position="323"/>
    </location>
</feature>
<dbReference type="InterPro" id="IPR017226">
    <property type="entry name" value="BHMT-like"/>
</dbReference>
<evidence type="ECO:0000256" key="6">
    <source>
        <dbReference type="PROSITE-ProRule" id="PRU00333"/>
    </source>
</evidence>
<dbReference type="OrthoDB" id="261426at2759"/>
<evidence type="ECO:0000313" key="9">
    <source>
        <dbReference type="Proteomes" id="UP001151699"/>
    </source>
</evidence>
<evidence type="ECO:0000313" key="8">
    <source>
        <dbReference type="EMBL" id="KAJ6646407.1"/>
    </source>
</evidence>
<dbReference type="SUPFAM" id="SSF82282">
    <property type="entry name" value="Homocysteine S-methyltransferase"/>
    <property type="match status" value="1"/>
</dbReference>
<comment type="caution">
    <text evidence="8">The sequence shown here is derived from an EMBL/GenBank/DDBJ whole genome shotgun (WGS) entry which is preliminary data.</text>
</comment>
<feature type="binding site" evidence="6">
    <location>
        <position position="240"/>
    </location>
    <ligand>
        <name>Zn(2+)</name>
        <dbReference type="ChEBI" id="CHEBI:29105"/>
    </ligand>
</feature>
<comment type="cofactor">
    <cofactor evidence="6">
        <name>Zn(2+)</name>
        <dbReference type="ChEBI" id="CHEBI:29105"/>
    </cofactor>
</comment>
<evidence type="ECO:0000256" key="4">
    <source>
        <dbReference type="ARBA" id="ARBA00022833"/>
    </source>
</evidence>
<dbReference type="PANTHER" id="PTHR46015:SF1">
    <property type="entry name" value="HOMOCYSTEINE S-METHYLTRANSFERASE-LIKE ISOFORM 1"/>
    <property type="match status" value="1"/>
</dbReference>
<keyword evidence="2 6" id="KW-0808">Transferase</keyword>
<accession>A0A9Q0NAK6</accession>
<dbReference type="InterPro" id="IPR036589">
    <property type="entry name" value="HCY_dom_sf"/>
</dbReference>
<sequence length="331" mass="36943">MFRSNQFDNMVLSKVRVIDGGFATQLTVHVGKSIDGDPLWSARFNATNPDAVIKTHLDFLEAGAEVIITNTYQASVDGYNEHLNCTDEQSIKLIKDTVKLAHVARSMHLKSRNTVIPWIVGSIGPYGAHLHDGSEYNGSYADRVSKDTIKDWHRTRIDAVLSSGVDALAIETIPCLMEAESLVELLCDEYPLAKYWISFQCKDGTNTARGEKFSEAATRLWNMIKERNALNNLVAIGVNCLHPRFITPLFKSLNGNLTLDKRIPLVAYPNSGEVYNVENGWSGKEDCKPIESYVPEWIELGAKFVGGCCRTYARDISRIKTAVKTFCCEDE</sequence>
<comment type="pathway">
    <text evidence="5">Amino-acid biosynthesis; L-methionine biosynthesis via de novo pathway.</text>
</comment>
<feature type="binding site" evidence="6">
    <location>
        <position position="309"/>
    </location>
    <ligand>
        <name>Zn(2+)</name>
        <dbReference type="ChEBI" id="CHEBI:29105"/>
    </ligand>
</feature>
<dbReference type="AlphaFoldDB" id="A0A9Q0NAK6"/>
<evidence type="ECO:0000256" key="1">
    <source>
        <dbReference type="ARBA" id="ARBA00022603"/>
    </source>
</evidence>
<dbReference type="GO" id="GO:0033528">
    <property type="term" value="P:S-methylmethionine cycle"/>
    <property type="evidence" value="ECO:0007669"/>
    <property type="project" value="TreeGrafter"/>
</dbReference>
<dbReference type="Proteomes" id="UP001151699">
    <property type="component" value="Chromosome A"/>
</dbReference>
<evidence type="ECO:0000256" key="3">
    <source>
        <dbReference type="ARBA" id="ARBA00022723"/>
    </source>
</evidence>
<evidence type="ECO:0000256" key="5">
    <source>
        <dbReference type="ARBA" id="ARBA00034478"/>
    </source>
</evidence>
<keyword evidence="9" id="KW-1185">Reference proteome</keyword>
<keyword evidence="4 6" id="KW-0862">Zinc</keyword>
<dbReference type="GO" id="GO:0008270">
    <property type="term" value="F:zinc ion binding"/>
    <property type="evidence" value="ECO:0007669"/>
    <property type="project" value="InterPro"/>
</dbReference>